<reference evidence="1" key="1">
    <citation type="submission" date="2021-02" db="EMBL/GenBank/DDBJ databases">
        <authorList>
            <consortium name="DOE Joint Genome Institute"/>
            <person name="Ahrendt S."/>
            <person name="Looney B.P."/>
            <person name="Miyauchi S."/>
            <person name="Morin E."/>
            <person name="Drula E."/>
            <person name="Courty P.E."/>
            <person name="Chicoki N."/>
            <person name="Fauchery L."/>
            <person name="Kohler A."/>
            <person name="Kuo A."/>
            <person name="Labutti K."/>
            <person name="Pangilinan J."/>
            <person name="Lipzen A."/>
            <person name="Riley R."/>
            <person name="Andreopoulos W."/>
            <person name="He G."/>
            <person name="Johnson J."/>
            <person name="Barry K.W."/>
            <person name="Grigoriev I.V."/>
            <person name="Nagy L."/>
            <person name="Hibbett D."/>
            <person name="Henrissat B."/>
            <person name="Matheny P.B."/>
            <person name="Labbe J."/>
            <person name="Martin F."/>
        </authorList>
    </citation>
    <scope>NUCLEOTIDE SEQUENCE</scope>
    <source>
        <strain evidence="1">FP105234-sp</strain>
    </source>
</reference>
<evidence type="ECO:0000313" key="1">
    <source>
        <dbReference type="EMBL" id="KAI0041702.1"/>
    </source>
</evidence>
<evidence type="ECO:0000313" key="2">
    <source>
        <dbReference type="Proteomes" id="UP000814033"/>
    </source>
</evidence>
<keyword evidence="2" id="KW-1185">Reference proteome</keyword>
<reference evidence="1" key="2">
    <citation type="journal article" date="2022" name="New Phytol.">
        <title>Evolutionary transition to the ectomycorrhizal habit in the genomes of a hyperdiverse lineage of mushroom-forming fungi.</title>
        <authorList>
            <person name="Looney B."/>
            <person name="Miyauchi S."/>
            <person name="Morin E."/>
            <person name="Drula E."/>
            <person name="Courty P.E."/>
            <person name="Kohler A."/>
            <person name="Kuo A."/>
            <person name="LaButti K."/>
            <person name="Pangilinan J."/>
            <person name="Lipzen A."/>
            <person name="Riley R."/>
            <person name="Andreopoulos W."/>
            <person name="He G."/>
            <person name="Johnson J."/>
            <person name="Nolan M."/>
            <person name="Tritt A."/>
            <person name="Barry K.W."/>
            <person name="Grigoriev I.V."/>
            <person name="Nagy L.G."/>
            <person name="Hibbett D."/>
            <person name="Henrissat B."/>
            <person name="Matheny P.B."/>
            <person name="Labbe J."/>
            <person name="Martin F.M."/>
        </authorList>
    </citation>
    <scope>NUCLEOTIDE SEQUENCE</scope>
    <source>
        <strain evidence="1">FP105234-sp</strain>
    </source>
</reference>
<organism evidence="1 2">
    <name type="scientific">Auriscalpium vulgare</name>
    <dbReference type="NCBI Taxonomy" id="40419"/>
    <lineage>
        <taxon>Eukaryota</taxon>
        <taxon>Fungi</taxon>
        <taxon>Dikarya</taxon>
        <taxon>Basidiomycota</taxon>
        <taxon>Agaricomycotina</taxon>
        <taxon>Agaricomycetes</taxon>
        <taxon>Russulales</taxon>
        <taxon>Auriscalpiaceae</taxon>
        <taxon>Auriscalpium</taxon>
    </lineage>
</organism>
<proteinExistence type="predicted"/>
<name>A0ACB8RCW3_9AGAM</name>
<sequence>MRELEKLSPEQRTWDKVVSVFLQDTIMEPFDEPIERTDYFAKDGTHAFKFSGAPDPAIVNEVVAWFDKLISDADVLKSTTIDVKVMARIVAQTGATIDGLPALLHKNERHEKTVVDIGVLRFPDIEKPYFQASFHPVYEFWAKFPELQQVYRIKLVAFSSSERTLAWQSDHNGITGEYNSRKFKPRQHIIDQLSQDVKAKAIKEANDLFA</sequence>
<gene>
    <name evidence="1" type="ORF">FA95DRAFT_1683046</name>
</gene>
<comment type="caution">
    <text evidence="1">The sequence shown here is derived from an EMBL/GenBank/DDBJ whole genome shotgun (WGS) entry which is preliminary data.</text>
</comment>
<dbReference type="EMBL" id="MU276107">
    <property type="protein sequence ID" value="KAI0041702.1"/>
    <property type="molecule type" value="Genomic_DNA"/>
</dbReference>
<accession>A0ACB8RCW3</accession>
<protein>
    <submittedName>
        <fullName evidence="1">Uncharacterized protein</fullName>
    </submittedName>
</protein>
<dbReference type="Proteomes" id="UP000814033">
    <property type="component" value="Unassembled WGS sequence"/>
</dbReference>